<name>A0A8H9M2D0_9ALTE</name>
<gene>
    <name evidence="2" type="ORF">GCM10011274_07050</name>
</gene>
<evidence type="ECO:0000313" key="3">
    <source>
        <dbReference type="Proteomes" id="UP000622604"/>
    </source>
</evidence>
<feature type="signal peptide" evidence="1">
    <location>
        <begin position="1"/>
        <end position="27"/>
    </location>
</feature>
<reference evidence="2" key="1">
    <citation type="journal article" date="2014" name="Int. J. Syst. Evol. Microbiol.">
        <title>Complete genome sequence of Corynebacterium casei LMG S-19264T (=DSM 44701T), isolated from a smear-ripened cheese.</title>
        <authorList>
            <consortium name="US DOE Joint Genome Institute (JGI-PGF)"/>
            <person name="Walter F."/>
            <person name="Albersmeier A."/>
            <person name="Kalinowski J."/>
            <person name="Ruckert C."/>
        </authorList>
    </citation>
    <scope>NUCLEOTIDE SEQUENCE</scope>
    <source>
        <strain evidence="2">KCTC 32337</strain>
    </source>
</reference>
<evidence type="ECO:0000313" key="2">
    <source>
        <dbReference type="EMBL" id="GGZ51698.1"/>
    </source>
</evidence>
<sequence length="184" mass="20045">MLRNSVKTGMMNMVILLSLTMGTKAFAAEFTDGPIIWGYGKHTPVQQDMKVEKNTELKVVFDVSQAGKDGTPNRGYDSVARFLNMHVANGVEIKNINLAIVVHGSATNEMRSAKAYKAKYGKENPNIELLSMLMKSGVQIVQCGQSAAYHQMANEDMIDGVEMALSAMTAHALLARGGFSQNPF</sequence>
<accession>A0A8H9M2D0</accession>
<evidence type="ECO:0000256" key="1">
    <source>
        <dbReference type="SAM" id="SignalP"/>
    </source>
</evidence>
<dbReference type="Pfam" id="PF02635">
    <property type="entry name" value="DsrE"/>
    <property type="match status" value="1"/>
</dbReference>
<evidence type="ECO:0008006" key="4">
    <source>
        <dbReference type="Google" id="ProtNLM"/>
    </source>
</evidence>
<reference evidence="2" key="2">
    <citation type="submission" date="2020-09" db="EMBL/GenBank/DDBJ databases">
        <authorList>
            <person name="Sun Q."/>
            <person name="Kim S."/>
        </authorList>
    </citation>
    <scope>NUCLEOTIDE SEQUENCE</scope>
    <source>
        <strain evidence="2">KCTC 32337</strain>
    </source>
</reference>
<dbReference type="Proteomes" id="UP000622604">
    <property type="component" value="Unassembled WGS sequence"/>
</dbReference>
<proteinExistence type="predicted"/>
<dbReference type="PANTHER" id="PTHR37691:SF1">
    <property type="entry name" value="BLR3518 PROTEIN"/>
    <property type="match status" value="1"/>
</dbReference>
<comment type="caution">
    <text evidence="2">The sequence shown here is derived from an EMBL/GenBank/DDBJ whole genome shotgun (WGS) entry which is preliminary data.</text>
</comment>
<dbReference type="InterPro" id="IPR027396">
    <property type="entry name" value="DsrEFH-like"/>
</dbReference>
<dbReference type="EMBL" id="BMZC01000002">
    <property type="protein sequence ID" value="GGZ51698.1"/>
    <property type="molecule type" value="Genomic_DNA"/>
</dbReference>
<dbReference type="InterPro" id="IPR003787">
    <property type="entry name" value="Sulphur_relay_DsrE/F-like"/>
</dbReference>
<feature type="chain" id="PRO_5034005741" description="DsrE family protein" evidence="1">
    <location>
        <begin position="28"/>
        <end position="184"/>
    </location>
</feature>
<dbReference type="SUPFAM" id="SSF75169">
    <property type="entry name" value="DsrEFH-like"/>
    <property type="match status" value="1"/>
</dbReference>
<organism evidence="2 3">
    <name type="scientific">Paraglaciecola chathamensis</name>
    <dbReference type="NCBI Taxonomy" id="368405"/>
    <lineage>
        <taxon>Bacteria</taxon>
        <taxon>Pseudomonadati</taxon>
        <taxon>Pseudomonadota</taxon>
        <taxon>Gammaproteobacteria</taxon>
        <taxon>Alteromonadales</taxon>
        <taxon>Alteromonadaceae</taxon>
        <taxon>Paraglaciecola</taxon>
    </lineage>
</organism>
<protein>
    <recommendedName>
        <fullName evidence="4">DsrE family protein</fullName>
    </recommendedName>
</protein>
<keyword evidence="1" id="KW-0732">Signal</keyword>
<dbReference type="PANTHER" id="PTHR37691">
    <property type="entry name" value="BLR3518 PROTEIN"/>
    <property type="match status" value="1"/>
</dbReference>
<dbReference type="RefSeq" id="WP_191865325.1">
    <property type="nucleotide sequence ID" value="NZ_BMZC01000002.1"/>
</dbReference>
<dbReference type="Gene3D" id="3.40.1260.10">
    <property type="entry name" value="DsrEFH-like"/>
    <property type="match status" value="1"/>
</dbReference>
<dbReference type="AlphaFoldDB" id="A0A8H9M2D0"/>